<gene>
    <name evidence="2" type="ORF">LCGC14_0465930</name>
</gene>
<comment type="caution">
    <text evidence="2">The sequence shown here is derived from an EMBL/GenBank/DDBJ whole genome shotgun (WGS) entry which is preliminary data.</text>
</comment>
<feature type="transmembrane region" description="Helical" evidence="1">
    <location>
        <begin position="184"/>
        <end position="201"/>
    </location>
</feature>
<feature type="transmembrane region" description="Helical" evidence="1">
    <location>
        <begin position="129"/>
        <end position="149"/>
    </location>
</feature>
<accession>A0A0F9SIZ4</accession>
<reference evidence="2" key="1">
    <citation type="journal article" date="2015" name="Nature">
        <title>Complex archaea that bridge the gap between prokaryotes and eukaryotes.</title>
        <authorList>
            <person name="Spang A."/>
            <person name="Saw J.H."/>
            <person name="Jorgensen S.L."/>
            <person name="Zaremba-Niedzwiedzka K."/>
            <person name="Martijn J."/>
            <person name="Lind A.E."/>
            <person name="van Eijk R."/>
            <person name="Schleper C."/>
            <person name="Guy L."/>
            <person name="Ettema T.J."/>
        </authorList>
    </citation>
    <scope>NUCLEOTIDE SEQUENCE</scope>
</reference>
<organism evidence="2">
    <name type="scientific">marine sediment metagenome</name>
    <dbReference type="NCBI Taxonomy" id="412755"/>
    <lineage>
        <taxon>unclassified sequences</taxon>
        <taxon>metagenomes</taxon>
        <taxon>ecological metagenomes</taxon>
    </lineage>
</organism>
<protein>
    <submittedName>
        <fullName evidence="2">Uncharacterized protein</fullName>
    </submittedName>
</protein>
<proteinExistence type="predicted"/>
<sequence>MILYNMLSEHKKIFVTFLLGLFLISMISALTFQQSRTVDIKIVCINAGFCTSAAQCNVSIFSPTEFVLLDGVEATQSSSLAFHNITLNSTQTDDLGEYRVGGFCKDGSVTQLVDFPFTITADGKPFQNFPTPFTIIILGLLLVWVGSLVEKMTLFKTMGSIILIIIGVITLFPGYSFINWTTLLGKALGFGLIAIGSYFLINDSFSRDKQQQHFGDRGGEDE</sequence>
<name>A0A0F9SIZ4_9ZZZZ</name>
<dbReference type="AlphaFoldDB" id="A0A0F9SIZ4"/>
<feature type="transmembrane region" description="Helical" evidence="1">
    <location>
        <begin position="161"/>
        <end position="178"/>
    </location>
</feature>
<evidence type="ECO:0000256" key="1">
    <source>
        <dbReference type="SAM" id="Phobius"/>
    </source>
</evidence>
<dbReference type="EMBL" id="LAZR01000485">
    <property type="protein sequence ID" value="KKN67039.1"/>
    <property type="molecule type" value="Genomic_DNA"/>
</dbReference>
<keyword evidence="1" id="KW-0472">Membrane</keyword>
<evidence type="ECO:0000313" key="2">
    <source>
        <dbReference type="EMBL" id="KKN67039.1"/>
    </source>
</evidence>
<keyword evidence="1" id="KW-1133">Transmembrane helix</keyword>
<keyword evidence="1" id="KW-0812">Transmembrane</keyword>